<evidence type="ECO:0000256" key="4">
    <source>
        <dbReference type="ARBA" id="ARBA00022475"/>
    </source>
</evidence>
<comment type="subunit">
    <text evidence="10">Homopentamer.</text>
</comment>
<name>A0A2X2YF48_CLOPF</name>
<dbReference type="PANTHER" id="PTHR30266:SF2">
    <property type="entry name" value="LARGE-CONDUCTANCE MECHANOSENSITIVE CHANNEL"/>
    <property type="match status" value="1"/>
</dbReference>
<dbReference type="Proteomes" id="UP000249986">
    <property type="component" value="Unassembled WGS sequence"/>
</dbReference>
<reference evidence="12 13" key="1">
    <citation type="submission" date="2018-06" db="EMBL/GenBank/DDBJ databases">
        <authorList>
            <consortium name="Pathogen Informatics"/>
            <person name="Doyle S."/>
        </authorList>
    </citation>
    <scope>NUCLEOTIDE SEQUENCE [LARGE SCALE GENOMIC DNA]</scope>
    <source>
        <strain evidence="12 13">NCTC10719</strain>
    </source>
</reference>
<dbReference type="InterPro" id="IPR037673">
    <property type="entry name" value="MSC/AndL"/>
</dbReference>
<feature type="transmembrane region" description="Helical" evidence="10">
    <location>
        <begin position="12"/>
        <end position="31"/>
    </location>
</feature>
<dbReference type="GO" id="GO:0005886">
    <property type="term" value="C:plasma membrane"/>
    <property type="evidence" value="ECO:0007669"/>
    <property type="project" value="UniProtKB-SubCell"/>
</dbReference>
<dbReference type="PRINTS" id="PR01264">
    <property type="entry name" value="MECHCHANNEL"/>
</dbReference>
<evidence type="ECO:0000313" key="13">
    <source>
        <dbReference type="Proteomes" id="UP000249986"/>
    </source>
</evidence>
<dbReference type="InterPro" id="IPR036019">
    <property type="entry name" value="MscL_channel"/>
</dbReference>
<evidence type="ECO:0000256" key="10">
    <source>
        <dbReference type="HAMAP-Rule" id="MF_00115"/>
    </source>
</evidence>
<accession>A0A2X2YF48</accession>
<keyword evidence="6 10" id="KW-1133">Transmembrane helix</keyword>
<gene>
    <name evidence="10 12" type="primary">mscL</name>
    <name evidence="11" type="ORF">EHZ11_13465</name>
    <name evidence="12" type="ORF">NCTC10719_03485</name>
</gene>
<protein>
    <recommendedName>
        <fullName evidence="10">Large-conductance mechanosensitive channel</fullName>
    </recommendedName>
</protein>
<evidence type="ECO:0000256" key="5">
    <source>
        <dbReference type="ARBA" id="ARBA00022692"/>
    </source>
</evidence>
<dbReference type="EMBL" id="UAWG01000025">
    <property type="protein sequence ID" value="SQB61791.1"/>
    <property type="molecule type" value="Genomic_DNA"/>
</dbReference>
<keyword evidence="4 10" id="KW-1003">Cell membrane</keyword>
<organism evidence="12 13">
    <name type="scientific">Clostridium perfringens</name>
    <dbReference type="NCBI Taxonomy" id="1502"/>
    <lineage>
        <taxon>Bacteria</taxon>
        <taxon>Bacillati</taxon>
        <taxon>Bacillota</taxon>
        <taxon>Clostridia</taxon>
        <taxon>Eubacteriales</taxon>
        <taxon>Clostridiaceae</taxon>
        <taxon>Clostridium</taxon>
    </lineage>
</organism>
<dbReference type="AlphaFoldDB" id="A0A2X2YF48"/>
<keyword evidence="8 10" id="KW-0472">Membrane</keyword>
<dbReference type="InterPro" id="IPR001185">
    <property type="entry name" value="MS_channel"/>
</dbReference>
<evidence type="ECO:0000313" key="11">
    <source>
        <dbReference type="EMBL" id="RQN23283.1"/>
    </source>
</evidence>
<dbReference type="SUPFAM" id="SSF81330">
    <property type="entry name" value="Gated mechanosensitive channel"/>
    <property type="match status" value="1"/>
</dbReference>
<comment type="similarity">
    <text evidence="2 10">Belongs to the MscL family.</text>
</comment>
<dbReference type="NCBIfam" id="TIGR00220">
    <property type="entry name" value="mscL"/>
    <property type="match status" value="1"/>
</dbReference>
<keyword evidence="7 10" id="KW-0406">Ion transport</keyword>
<evidence type="ECO:0000256" key="9">
    <source>
        <dbReference type="ARBA" id="ARBA00023303"/>
    </source>
</evidence>
<dbReference type="PROSITE" id="PS01327">
    <property type="entry name" value="MSCL"/>
    <property type="match status" value="1"/>
</dbReference>
<evidence type="ECO:0000256" key="8">
    <source>
        <dbReference type="ARBA" id="ARBA00023136"/>
    </source>
</evidence>
<evidence type="ECO:0000256" key="6">
    <source>
        <dbReference type="ARBA" id="ARBA00022989"/>
    </source>
</evidence>
<dbReference type="PANTHER" id="PTHR30266">
    <property type="entry name" value="MECHANOSENSITIVE CHANNEL MSCL"/>
    <property type="match status" value="1"/>
</dbReference>
<dbReference type="GO" id="GO:0008381">
    <property type="term" value="F:mechanosensitive monoatomic ion channel activity"/>
    <property type="evidence" value="ECO:0007669"/>
    <property type="project" value="UniProtKB-UniRule"/>
</dbReference>
<sequence>MWKEFKEFAMKGNVIDLAIGVIIGGAFGKIVTSLVNDIIMPVVGSLVGKVDFSNLYINLSGQQFNSLQEAQAAGAATINYGLFLNNLINFLIIAFSIFIAIKQINKLKNFTNKNDNIKSEPKEKKCPYCCTKIDIKATRCPHCTSVLEEATN</sequence>
<evidence type="ECO:0000256" key="3">
    <source>
        <dbReference type="ARBA" id="ARBA00022448"/>
    </source>
</evidence>
<reference evidence="11 14" key="2">
    <citation type="submission" date="2018-11" db="EMBL/GenBank/DDBJ databases">
        <title>Draft genome sequences of potential pathogenic Clostridium perfringens from environmental surface water in the North West Province, South Africa.</title>
        <authorList>
            <person name="Fourie J.C.J."/>
            <person name="Sanko T.J."/>
            <person name="Bezuidenhout C."/>
            <person name="Mienie C."/>
            <person name="Adeleke R."/>
        </authorList>
    </citation>
    <scope>NUCLEOTIDE SEQUENCE [LARGE SCALE GENOMIC DNA]</scope>
    <source>
        <strain evidence="11 14">SC4-C13</strain>
    </source>
</reference>
<comment type="subcellular location">
    <subcellularLocation>
        <location evidence="1 10">Cell membrane</location>
        <topology evidence="1 10">Multi-pass membrane protein</topology>
    </subcellularLocation>
</comment>
<dbReference type="EMBL" id="RQNR01000008">
    <property type="protein sequence ID" value="RQN23283.1"/>
    <property type="molecule type" value="Genomic_DNA"/>
</dbReference>
<dbReference type="Proteomes" id="UP000273641">
    <property type="component" value="Unassembled WGS sequence"/>
</dbReference>
<dbReference type="InterPro" id="IPR019823">
    <property type="entry name" value="Mechanosensitive_channel_CS"/>
</dbReference>
<dbReference type="NCBIfam" id="NF010557">
    <property type="entry name" value="PRK13952.1"/>
    <property type="match status" value="1"/>
</dbReference>
<dbReference type="Pfam" id="PF01741">
    <property type="entry name" value="MscL"/>
    <property type="match status" value="1"/>
</dbReference>
<evidence type="ECO:0000313" key="14">
    <source>
        <dbReference type="Proteomes" id="UP000273641"/>
    </source>
</evidence>
<proteinExistence type="inferred from homology"/>
<dbReference type="HAMAP" id="MF_00115">
    <property type="entry name" value="MscL"/>
    <property type="match status" value="1"/>
</dbReference>
<evidence type="ECO:0000256" key="2">
    <source>
        <dbReference type="ARBA" id="ARBA00007254"/>
    </source>
</evidence>
<dbReference type="Gene3D" id="1.10.1200.120">
    <property type="entry name" value="Large-conductance mechanosensitive channel, MscL, domain 1"/>
    <property type="match status" value="1"/>
</dbReference>
<evidence type="ECO:0000313" key="12">
    <source>
        <dbReference type="EMBL" id="SQB61791.1"/>
    </source>
</evidence>
<evidence type="ECO:0000256" key="7">
    <source>
        <dbReference type="ARBA" id="ARBA00023065"/>
    </source>
</evidence>
<dbReference type="RefSeq" id="WP_111927365.1">
    <property type="nucleotide sequence ID" value="NZ_CABHIO010000017.1"/>
</dbReference>
<keyword evidence="3 10" id="KW-0813">Transport</keyword>
<keyword evidence="5 10" id="KW-0812">Transmembrane</keyword>
<feature type="transmembrane region" description="Helical" evidence="10">
    <location>
        <begin position="82"/>
        <end position="101"/>
    </location>
</feature>
<dbReference type="NCBIfam" id="NF001843">
    <property type="entry name" value="PRK00567.1-4"/>
    <property type="match status" value="1"/>
</dbReference>
<comment type="function">
    <text evidence="10">Channel that opens in response to stretch forces in the membrane lipid bilayer. May participate in the regulation of osmotic pressure changes within the cell.</text>
</comment>
<keyword evidence="9 10" id="KW-0407">Ion channel</keyword>
<evidence type="ECO:0000256" key="1">
    <source>
        <dbReference type="ARBA" id="ARBA00004651"/>
    </source>
</evidence>